<dbReference type="EMBL" id="JABSTQ010011396">
    <property type="protein sequence ID" value="KAG0411880.1"/>
    <property type="molecule type" value="Genomic_DNA"/>
</dbReference>
<organism evidence="1 2">
    <name type="scientific">Ixodes persulcatus</name>
    <name type="common">Taiga tick</name>
    <dbReference type="NCBI Taxonomy" id="34615"/>
    <lineage>
        <taxon>Eukaryota</taxon>
        <taxon>Metazoa</taxon>
        <taxon>Ecdysozoa</taxon>
        <taxon>Arthropoda</taxon>
        <taxon>Chelicerata</taxon>
        <taxon>Arachnida</taxon>
        <taxon>Acari</taxon>
        <taxon>Parasitiformes</taxon>
        <taxon>Ixodida</taxon>
        <taxon>Ixodoidea</taxon>
        <taxon>Ixodidae</taxon>
        <taxon>Ixodinae</taxon>
        <taxon>Ixodes</taxon>
    </lineage>
</organism>
<reference evidence="1 2" key="1">
    <citation type="journal article" date="2020" name="Cell">
        <title>Large-Scale Comparative Analyses of Tick Genomes Elucidate Their Genetic Diversity and Vector Capacities.</title>
        <authorList>
            <consortium name="Tick Genome and Microbiome Consortium (TIGMIC)"/>
            <person name="Jia N."/>
            <person name="Wang J."/>
            <person name="Shi W."/>
            <person name="Du L."/>
            <person name="Sun Y."/>
            <person name="Zhan W."/>
            <person name="Jiang J.F."/>
            <person name="Wang Q."/>
            <person name="Zhang B."/>
            <person name="Ji P."/>
            <person name="Bell-Sakyi L."/>
            <person name="Cui X.M."/>
            <person name="Yuan T.T."/>
            <person name="Jiang B.G."/>
            <person name="Yang W.F."/>
            <person name="Lam T.T."/>
            <person name="Chang Q.C."/>
            <person name="Ding S.J."/>
            <person name="Wang X.J."/>
            <person name="Zhu J.G."/>
            <person name="Ruan X.D."/>
            <person name="Zhao L."/>
            <person name="Wei J.T."/>
            <person name="Ye R.Z."/>
            <person name="Que T.C."/>
            <person name="Du C.H."/>
            <person name="Zhou Y.H."/>
            <person name="Cheng J.X."/>
            <person name="Dai P.F."/>
            <person name="Guo W.B."/>
            <person name="Han X.H."/>
            <person name="Huang E.J."/>
            <person name="Li L.F."/>
            <person name="Wei W."/>
            <person name="Gao Y.C."/>
            <person name="Liu J.Z."/>
            <person name="Shao H.Z."/>
            <person name="Wang X."/>
            <person name="Wang C.C."/>
            <person name="Yang T.C."/>
            <person name="Huo Q.B."/>
            <person name="Li W."/>
            <person name="Chen H.Y."/>
            <person name="Chen S.E."/>
            <person name="Zhou L.G."/>
            <person name="Ni X.B."/>
            <person name="Tian J.H."/>
            <person name="Sheng Y."/>
            <person name="Liu T."/>
            <person name="Pan Y.S."/>
            <person name="Xia L.Y."/>
            <person name="Li J."/>
            <person name="Zhao F."/>
            <person name="Cao W.C."/>
        </authorList>
    </citation>
    <scope>NUCLEOTIDE SEQUENCE [LARGE SCALE GENOMIC DNA]</scope>
    <source>
        <strain evidence="1">Iper-2018</strain>
    </source>
</reference>
<proteinExistence type="predicted"/>
<dbReference type="Proteomes" id="UP000805193">
    <property type="component" value="Unassembled WGS sequence"/>
</dbReference>
<comment type="caution">
    <text evidence="1">The sequence shown here is derived from an EMBL/GenBank/DDBJ whole genome shotgun (WGS) entry which is preliminary data.</text>
</comment>
<evidence type="ECO:0000313" key="2">
    <source>
        <dbReference type="Proteomes" id="UP000805193"/>
    </source>
</evidence>
<evidence type="ECO:0000313" key="1">
    <source>
        <dbReference type="EMBL" id="KAG0411880.1"/>
    </source>
</evidence>
<sequence>MIKKAFNIHIERLVELGVHNTLEELRDAQIAAQLKRPDGMANGRWLLGKLNLEAHGSRAPPSKDLPREVRAKIKISRIPKNMHPEGAADRRRARSEALGRTWDCRSGTAYIDAAQGHDGIATAAMMSSDSEKTISAASVKKIKSATRIQMVTIALPITWNLKVTVLTDSRAACRNFEAGSVGHVAARLAREHPPKSVHVVWTPDYIRRRGNEAAHATAQGLLPKRASPPAATTLTTLNAWYPSSHPSPACTHCGCERADAYLVVWACQKIRGLVPFTNPKTEQWGAVLRSKDLSQQLLLATRVAIASNAGRAPE</sequence>
<keyword evidence="2" id="KW-1185">Reference proteome</keyword>
<gene>
    <name evidence="1" type="ORF">HPB47_010990</name>
</gene>
<protein>
    <submittedName>
        <fullName evidence="1">Uncharacterized protein</fullName>
    </submittedName>
</protein>
<name>A0AC60NXI0_IXOPE</name>
<accession>A0AC60NXI0</accession>